<organism evidence="2 3">
    <name type="scientific">Ectocarpus siliculosus</name>
    <name type="common">Brown alga</name>
    <name type="synonym">Conferva siliculosa</name>
    <dbReference type="NCBI Taxonomy" id="2880"/>
    <lineage>
        <taxon>Eukaryota</taxon>
        <taxon>Sar</taxon>
        <taxon>Stramenopiles</taxon>
        <taxon>Ochrophyta</taxon>
        <taxon>PX clade</taxon>
        <taxon>Phaeophyceae</taxon>
        <taxon>Ectocarpales</taxon>
        <taxon>Ectocarpaceae</taxon>
        <taxon>Ectocarpus</taxon>
    </lineage>
</organism>
<name>D7G6P3_ECTSI</name>
<feature type="compositionally biased region" description="Polar residues" evidence="1">
    <location>
        <begin position="9"/>
        <end position="38"/>
    </location>
</feature>
<feature type="region of interest" description="Disordered" evidence="1">
    <location>
        <begin position="452"/>
        <end position="504"/>
    </location>
</feature>
<feature type="compositionally biased region" description="Low complexity" evidence="1">
    <location>
        <begin position="537"/>
        <end position="563"/>
    </location>
</feature>
<reference evidence="2 3" key="1">
    <citation type="journal article" date="2010" name="Nature">
        <title>The Ectocarpus genome and the independent evolution of multicellularity in brown algae.</title>
        <authorList>
            <person name="Cock J.M."/>
            <person name="Sterck L."/>
            <person name="Rouze P."/>
            <person name="Scornet D."/>
            <person name="Allen A.E."/>
            <person name="Amoutzias G."/>
            <person name="Anthouard V."/>
            <person name="Artiguenave F."/>
            <person name="Aury J.M."/>
            <person name="Badger J.H."/>
            <person name="Beszteri B."/>
            <person name="Billiau K."/>
            <person name="Bonnet E."/>
            <person name="Bothwell J.H."/>
            <person name="Bowler C."/>
            <person name="Boyen C."/>
            <person name="Brownlee C."/>
            <person name="Carrano C.J."/>
            <person name="Charrier B."/>
            <person name="Cho G.Y."/>
            <person name="Coelho S.M."/>
            <person name="Collen J."/>
            <person name="Corre E."/>
            <person name="Da Silva C."/>
            <person name="Delage L."/>
            <person name="Delaroque N."/>
            <person name="Dittami S.M."/>
            <person name="Doulbeau S."/>
            <person name="Elias M."/>
            <person name="Farnham G."/>
            <person name="Gachon C.M."/>
            <person name="Gschloessl B."/>
            <person name="Heesch S."/>
            <person name="Jabbari K."/>
            <person name="Jubin C."/>
            <person name="Kawai H."/>
            <person name="Kimura K."/>
            <person name="Kloareg B."/>
            <person name="Kupper F.C."/>
            <person name="Lang D."/>
            <person name="Le Bail A."/>
            <person name="Leblanc C."/>
            <person name="Lerouge P."/>
            <person name="Lohr M."/>
            <person name="Lopez P.J."/>
            <person name="Martens C."/>
            <person name="Maumus F."/>
            <person name="Michel G."/>
            <person name="Miranda-Saavedra D."/>
            <person name="Morales J."/>
            <person name="Moreau H."/>
            <person name="Motomura T."/>
            <person name="Nagasato C."/>
            <person name="Napoli C.A."/>
            <person name="Nelson D.R."/>
            <person name="Nyvall-Collen P."/>
            <person name="Peters A.F."/>
            <person name="Pommier C."/>
            <person name="Potin P."/>
            <person name="Poulain J."/>
            <person name="Quesneville H."/>
            <person name="Read B."/>
            <person name="Rensing S.A."/>
            <person name="Ritter A."/>
            <person name="Rousvoal S."/>
            <person name="Samanta M."/>
            <person name="Samson G."/>
            <person name="Schroeder D.C."/>
            <person name="Segurens B."/>
            <person name="Strittmatter M."/>
            <person name="Tonon T."/>
            <person name="Tregear J.W."/>
            <person name="Valentin K."/>
            <person name="von Dassow P."/>
            <person name="Yamagishi T."/>
            <person name="Van de Peer Y."/>
            <person name="Wincker P."/>
        </authorList>
    </citation>
    <scope>NUCLEOTIDE SEQUENCE [LARGE SCALE GENOMIC DNA]</scope>
    <source>
        <strain evidence="3">Ec32 / CCAP1310/4</strain>
    </source>
</reference>
<dbReference type="EMBL" id="FN649752">
    <property type="protein sequence ID" value="CBJ27628.1"/>
    <property type="molecule type" value="Genomic_DNA"/>
</dbReference>
<dbReference type="InParanoid" id="D7G6P3"/>
<proteinExistence type="predicted"/>
<dbReference type="AlphaFoldDB" id="D7G6P3"/>
<protein>
    <submittedName>
        <fullName evidence="2">Uncharacterized protein</fullName>
    </submittedName>
</protein>
<gene>
    <name evidence="2" type="ORF">Esi_0079_0072</name>
</gene>
<evidence type="ECO:0000256" key="1">
    <source>
        <dbReference type="SAM" id="MobiDB-lite"/>
    </source>
</evidence>
<dbReference type="OrthoDB" id="10371624at2759"/>
<sequence>MNERRQRRQATLQSQDVENSTNSRRPSPKYSKTGSGAFSTPVVRLSKWPKNVFFASDFIADKAAAAACRKRSTGKSSRGGAAPRCRRNAGEGKTMGRGSRAMGEEAPVTRMKENSSTTVFRTSGGGGAFQQHSVRSSVDGEARRDASVAGDEEAFFLEESASALLLLHSRFFGGARHEEDVVCSLCTLCREAGWMGNPLGVCPGLDPLAVEEIVMERLRRNHHTDVAWKRHSNNSGGSSRPAKHYTDDGFSFEDFYQTLADVAGLVYPREAQEERRRAKPGRAMYRLLTEGVLPLAEDNQPRHWSPRSEMLFGRPALAALRMQRDTLHELYCIYNKDTRARDGASGLNRNQFLKMLTDLGVSPVSVTEQHAASVFDDIIRNGLPVTGPSSDGRHSWGEGAIHEASDRGDYCLMGGERNNGVSSSSRKPGGGRLCWSLFLEAMAALAVGAVKNGQSVSPRRRRNGPASRPVLARPEEEEFRASAETSGGVRGRSPVSSGSIWERSPTTSAAGAILQVVAADGREEVVAGSGQSDAGPGRRTSSATSSVVSAGPKAKGGASSSEEASGDSRSRLSVIATADSAKGSCDKLADVQAATVNVNVPSPNKLVNTKDVAALSPAPCHGGSPSLEVSAASGGCSAPTCRVAADLGLPSPDVEQGGGTADVILRPDPGKHSAHHVAPRGRLCAGVGGAEGSYCSAARIESTVGRGGGENSKALQRGIDTHDDRLKSVGRAARADHITMDFEAAGCSVGLFEELLEPRVVATYSRHQKELLVLFQRYRTRFGGEQSRLPLSCGEETSGCVNEPGIWRFVSDFPVLRRWVQGDNILLLIVRASLQRGRQRCGKEHAGNAVGLSYFGFLEVLTRMAYAIGGQQPLHDKLLDLIHALRSEDPEGILT</sequence>
<evidence type="ECO:0000313" key="3">
    <source>
        <dbReference type="Proteomes" id="UP000002630"/>
    </source>
</evidence>
<evidence type="ECO:0000313" key="2">
    <source>
        <dbReference type="EMBL" id="CBJ27628.1"/>
    </source>
</evidence>
<feature type="region of interest" description="Disordered" evidence="1">
    <location>
        <begin position="70"/>
        <end position="140"/>
    </location>
</feature>
<feature type="region of interest" description="Disordered" evidence="1">
    <location>
        <begin position="524"/>
        <end position="570"/>
    </location>
</feature>
<keyword evidence="3" id="KW-1185">Reference proteome</keyword>
<feature type="region of interest" description="Disordered" evidence="1">
    <location>
        <begin position="1"/>
        <end position="38"/>
    </location>
</feature>
<accession>D7G6P3</accession>
<dbReference type="EMBL" id="FN649025">
    <property type="protein sequence ID" value="CBJ27628.1"/>
    <property type="molecule type" value="Genomic_DNA"/>
</dbReference>
<dbReference type="Proteomes" id="UP000002630">
    <property type="component" value="Linkage Group LG27"/>
</dbReference>